<keyword evidence="14" id="KW-1185">Reference proteome</keyword>
<dbReference type="InterPro" id="IPR036436">
    <property type="entry name" value="Disintegrin_dom_sf"/>
</dbReference>
<reference evidence="13" key="1">
    <citation type="submission" date="2025-08" db="UniProtKB">
        <authorList>
            <consortium name="Ensembl"/>
        </authorList>
    </citation>
    <scope>IDENTIFICATION</scope>
</reference>
<dbReference type="PROSITE" id="PS50215">
    <property type="entry name" value="ADAM_MEPRO"/>
    <property type="match status" value="1"/>
</dbReference>
<dbReference type="PROSITE" id="PS50214">
    <property type="entry name" value="DISINTEGRIN_2"/>
    <property type="match status" value="1"/>
</dbReference>
<dbReference type="SMART" id="SM00050">
    <property type="entry name" value="DISIN"/>
    <property type="match status" value="1"/>
</dbReference>
<dbReference type="Pfam" id="PF01421">
    <property type="entry name" value="Reprolysin"/>
    <property type="match status" value="1"/>
</dbReference>
<organism evidence="13 14">
    <name type="scientific">Xiphophorus couchianus</name>
    <name type="common">Monterrey platyfish</name>
    <dbReference type="NCBI Taxonomy" id="32473"/>
    <lineage>
        <taxon>Eukaryota</taxon>
        <taxon>Metazoa</taxon>
        <taxon>Chordata</taxon>
        <taxon>Craniata</taxon>
        <taxon>Vertebrata</taxon>
        <taxon>Euteleostomi</taxon>
        <taxon>Actinopterygii</taxon>
        <taxon>Neopterygii</taxon>
        <taxon>Teleostei</taxon>
        <taxon>Neoteleostei</taxon>
        <taxon>Acanthomorphata</taxon>
        <taxon>Ovalentaria</taxon>
        <taxon>Atherinomorphae</taxon>
        <taxon>Cyprinodontiformes</taxon>
        <taxon>Poeciliidae</taxon>
        <taxon>Poeciliinae</taxon>
        <taxon>Xiphophorus</taxon>
    </lineage>
</organism>
<proteinExistence type="predicted"/>
<dbReference type="Proteomes" id="UP000261380">
    <property type="component" value="Unplaced"/>
</dbReference>
<evidence type="ECO:0000256" key="5">
    <source>
        <dbReference type="ARBA" id="ARBA00023157"/>
    </source>
</evidence>
<dbReference type="Gene3D" id="3.40.390.10">
    <property type="entry name" value="Collagenase (Catalytic Domain)"/>
    <property type="match status" value="1"/>
</dbReference>
<dbReference type="InterPro" id="IPR001590">
    <property type="entry name" value="Peptidase_M12B"/>
</dbReference>
<accession>A0A3B5LSB4</accession>
<keyword evidence="8" id="KW-0862">Zinc</keyword>
<dbReference type="PANTHER" id="PTHR11905:SF19">
    <property type="entry name" value="DISINTEGRIN AND METALLOPROTEINASE DOMAIN-CONTAINING PROTEIN 19"/>
    <property type="match status" value="1"/>
</dbReference>
<evidence type="ECO:0000256" key="3">
    <source>
        <dbReference type="ARBA" id="ARBA00022989"/>
    </source>
</evidence>
<comment type="subcellular location">
    <subcellularLocation>
        <location evidence="1">Membrane</location>
        <topology evidence="1">Single-pass membrane protein</topology>
    </subcellularLocation>
</comment>
<dbReference type="SUPFAM" id="SSF57552">
    <property type="entry name" value="Blood coagulation inhibitor (disintegrin)"/>
    <property type="match status" value="1"/>
</dbReference>
<keyword evidence="8" id="KW-0479">Metal-binding</keyword>
<evidence type="ECO:0000259" key="10">
    <source>
        <dbReference type="PROSITE" id="PS50026"/>
    </source>
</evidence>
<feature type="transmembrane region" description="Helical" evidence="9">
    <location>
        <begin position="672"/>
        <end position="695"/>
    </location>
</feature>
<evidence type="ECO:0000256" key="1">
    <source>
        <dbReference type="ARBA" id="ARBA00004167"/>
    </source>
</evidence>
<feature type="active site" evidence="8">
    <location>
        <position position="325"/>
    </location>
</feature>
<evidence type="ECO:0000256" key="7">
    <source>
        <dbReference type="PROSITE-ProRule" id="PRU00076"/>
    </source>
</evidence>
<evidence type="ECO:0000256" key="6">
    <source>
        <dbReference type="PROSITE-ProRule" id="PRU00068"/>
    </source>
</evidence>
<sequence length="718" mass="78535">MTSFLCCTISDLFKKIFKALWFSEVISQNRLRYNVLFCYLRSFSCCLLIIAPGSRSPLRSLYVLLLCVSNVYVVFVLTASRQLLAPGYQEIWFSPDGARRSASPASPVSLKKQFYAPKSHRNNVTAGLISLNESVSYLVEPLPDSTDAQQHAVFRAESLRLPEGSCTHHYGDEEHRGMGLIRNAAHACVTYVFILVHVVLQFERHDRSLDKTKQKLLGAANLVDKYYKALNIRVALIGLEVWTDQDKIGVSDNPHSTLAAFLSWRRKELKNLPNDNAQLVTGVSFQGSTIGLAPLKTMCSEYQSGGVNTDHSPQFVGVAATIAHEMGHNFGMNHDRDGCCQAKAEDGGCIMAAATGSPFPRVFNPCNLKELKSYLNSGGGKCLFNLPNINSLYGGRRCGNGYLESGEECDCGEEEECTSPCCNANNCTLKAGAECAHGVCCHNCKSPGELCRGTSGLCDLPEYCDGKSESCPANFYLADGTSCAHGGAYCYTGMCLTLEQQCQFLWGRDARPSPDVCFKEVNKAGDMYGNCGKDQEGKYRRCRDRDAKCGKIQCSASAAKPIENNAVRIETTVKVDSKRTAYKCLGTHVYKLGQGDEEPQGDTLDPGLICFNGECRNASFLRADECNAKCHGHGLCNNNHNCHCDPGWAPPWCNQSGPGGSLDSGPPRNPGVLLPSVLILVLLMVLATFGLWFCYKCRLGPLKAFPPLPVPKYVTSKR</sequence>
<keyword evidence="4 9" id="KW-0472">Membrane</keyword>
<evidence type="ECO:0000259" key="11">
    <source>
        <dbReference type="PROSITE" id="PS50214"/>
    </source>
</evidence>
<feature type="binding site" evidence="8">
    <location>
        <position position="324"/>
    </location>
    <ligand>
        <name>Zn(2+)</name>
        <dbReference type="ChEBI" id="CHEBI:29105"/>
        <note>catalytic</note>
    </ligand>
</feature>
<evidence type="ECO:0000313" key="13">
    <source>
        <dbReference type="Ensembl" id="ENSXCOP00000013710.1"/>
    </source>
</evidence>
<dbReference type="CDD" id="cd04269">
    <property type="entry name" value="ZnMc_adamalysin_II_like"/>
    <property type="match status" value="1"/>
</dbReference>
<protein>
    <submittedName>
        <fullName evidence="13">Uncharacterized protein</fullName>
    </submittedName>
</protein>
<dbReference type="InterPro" id="IPR006586">
    <property type="entry name" value="ADAM_Cys-rich"/>
</dbReference>
<name>A0A3B5LSB4_9TELE</name>
<keyword evidence="3 9" id="KW-1133">Transmembrane helix</keyword>
<feature type="disulfide bond" evidence="6">
    <location>
        <begin position="451"/>
        <end position="471"/>
    </location>
</feature>
<dbReference type="InterPro" id="IPR000742">
    <property type="entry name" value="EGF"/>
</dbReference>
<keyword evidence="7" id="KW-0245">EGF-like domain</keyword>
<dbReference type="InterPro" id="IPR034027">
    <property type="entry name" value="Reprolysin_adamalysin"/>
</dbReference>
<evidence type="ECO:0000256" key="9">
    <source>
        <dbReference type="SAM" id="Phobius"/>
    </source>
</evidence>
<dbReference type="GO" id="GO:0016020">
    <property type="term" value="C:membrane"/>
    <property type="evidence" value="ECO:0007669"/>
    <property type="project" value="UniProtKB-SubCell"/>
</dbReference>
<feature type="disulfide bond" evidence="7">
    <location>
        <begin position="644"/>
        <end position="653"/>
    </location>
</feature>
<dbReference type="GO" id="GO:0006509">
    <property type="term" value="P:membrane protein ectodomain proteolysis"/>
    <property type="evidence" value="ECO:0007669"/>
    <property type="project" value="TreeGrafter"/>
</dbReference>
<dbReference type="Ensembl" id="ENSXCOT00000013878.1">
    <property type="protein sequence ID" value="ENSXCOP00000013710.1"/>
    <property type="gene ID" value="ENSXCOG00000010371.1"/>
</dbReference>
<keyword evidence="5 7" id="KW-1015">Disulfide bond</keyword>
<evidence type="ECO:0000259" key="12">
    <source>
        <dbReference type="PROSITE" id="PS50215"/>
    </source>
</evidence>
<feature type="domain" description="EGF-like" evidence="10">
    <location>
        <begin position="622"/>
        <end position="654"/>
    </location>
</feature>
<dbReference type="Pfam" id="PF00200">
    <property type="entry name" value="Disintegrin"/>
    <property type="match status" value="1"/>
</dbReference>
<dbReference type="Gene3D" id="4.10.70.10">
    <property type="entry name" value="Disintegrin domain"/>
    <property type="match status" value="1"/>
</dbReference>
<comment type="caution">
    <text evidence="7">Lacks conserved residue(s) required for the propagation of feature annotation.</text>
</comment>
<evidence type="ECO:0000256" key="2">
    <source>
        <dbReference type="ARBA" id="ARBA00022692"/>
    </source>
</evidence>
<feature type="binding site" evidence="8">
    <location>
        <position position="334"/>
    </location>
    <ligand>
        <name>Zn(2+)</name>
        <dbReference type="ChEBI" id="CHEBI:29105"/>
        <note>catalytic</note>
    </ligand>
</feature>
<evidence type="ECO:0000313" key="14">
    <source>
        <dbReference type="Proteomes" id="UP000261380"/>
    </source>
</evidence>
<feature type="domain" description="Disintegrin" evidence="11">
    <location>
        <begin position="395"/>
        <end position="479"/>
    </location>
</feature>
<dbReference type="Pfam" id="PF08516">
    <property type="entry name" value="ADAM_CR"/>
    <property type="match status" value="1"/>
</dbReference>
<dbReference type="FunFam" id="4.10.70.10:FF:000001">
    <property type="entry name" value="Disintegrin and metalloproteinase domain-containing protein 22"/>
    <property type="match status" value="1"/>
</dbReference>
<dbReference type="Gene3D" id="2.60.120.260">
    <property type="entry name" value="Galactose-binding domain-like"/>
    <property type="match status" value="1"/>
</dbReference>
<dbReference type="PROSITE" id="PS50026">
    <property type="entry name" value="EGF_3"/>
    <property type="match status" value="1"/>
</dbReference>
<dbReference type="SMART" id="SM00608">
    <property type="entry name" value="ACR"/>
    <property type="match status" value="1"/>
</dbReference>
<dbReference type="STRING" id="32473.ENSXCOP00000013710"/>
<dbReference type="AlphaFoldDB" id="A0A3B5LSB4"/>
<feature type="disulfide bond" evidence="7">
    <location>
        <begin position="626"/>
        <end position="636"/>
    </location>
</feature>
<keyword evidence="2 9" id="KW-0812">Transmembrane</keyword>
<feature type="binding site" evidence="8">
    <location>
        <position position="328"/>
    </location>
    <ligand>
        <name>Zn(2+)</name>
        <dbReference type="ChEBI" id="CHEBI:29105"/>
        <note>catalytic</note>
    </ligand>
</feature>
<evidence type="ECO:0000256" key="4">
    <source>
        <dbReference type="ARBA" id="ARBA00023136"/>
    </source>
</evidence>
<evidence type="ECO:0000256" key="8">
    <source>
        <dbReference type="PROSITE-ProRule" id="PRU00276"/>
    </source>
</evidence>
<dbReference type="SUPFAM" id="SSF55486">
    <property type="entry name" value="Metalloproteases ('zincins'), catalytic domain"/>
    <property type="match status" value="1"/>
</dbReference>
<reference evidence="13" key="2">
    <citation type="submission" date="2025-09" db="UniProtKB">
        <authorList>
            <consortium name="Ensembl"/>
        </authorList>
    </citation>
    <scope>IDENTIFICATION</scope>
</reference>
<dbReference type="GO" id="GO:0004222">
    <property type="term" value="F:metalloendopeptidase activity"/>
    <property type="evidence" value="ECO:0007669"/>
    <property type="project" value="InterPro"/>
</dbReference>
<dbReference type="PROSITE" id="PS01186">
    <property type="entry name" value="EGF_2"/>
    <property type="match status" value="1"/>
</dbReference>
<dbReference type="GO" id="GO:0046872">
    <property type="term" value="F:metal ion binding"/>
    <property type="evidence" value="ECO:0007669"/>
    <property type="project" value="UniProtKB-KW"/>
</dbReference>
<dbReference type="InterPro" id="IPR024079">
    <property type="entry name" value="MetalloPept_cat_dom_sf"/>
</dbReference>
<dbReference type="FunFam" id="3.40.390.10:FF:000002">
    <property type="entry name" value="Disintegrin and metalloproteinase domain-containing protein 22"/>
    <property type="match status" value="1"/>
</dbReference>
<dbReference type="PANTHER" id="PTHR11905">
    <property type="entry name" value="ADAM A DISINTEGRIN AND METALLOPROTEASE DOMAIN"/>
    <property type="match status" value="1"/>
</dbReference>
<dbReference type="InterPro" id="IPR001762">
    <property type="entry name" value="Disintegrin_dom"/>
</dbReference>
<dbReference type="GeneTree" id="ENSGT00940000159624"/>
<feature type="domain" description="Peptidase M12B" evidence="12">
    <location>
        <begin position="202"/>
        <end position="387"/>
    </location>
</feature>